<evidence type="ECO:0000256" key="5">
    <source>
        <dbReference type="PROSITE-ProRule" id="PRU00843"/>
    </source>
</evidence>
<organism evidence="7 8">
    <name type="scientific">Helicovermis profundi</name>
    <dbReference type="NCBI Taxonomy" id="3065157"/>
    <lineage>
        <taxon>Bacteria</taxon>
        <taxon>Bacillati</taxon>
        <taxon>Bacillota</taxon>
        <taxon>Clostridia</taxon>
        <taxon>Helicovermis</taxon>
    </lineage>
</organism>
<dbReference type="InterPro" id="IPR000749">
    <property type="entry name" value="ATP-guanido_PTrfase"/>
</dbReference>
<keyword evidence="8" id="KW-1185">Reference proteome</keyword>
<dbReference type="GO" id="GO:0046314">
    <property type="term" value="P:phosphocreatine biosynthetic process"/>
    <property type="evidence" value="ECO:0007669"/>
    <property type="project" value="InterPro"/>
</dbReference>
<dbReference type="KEGG" id="hprf:HLPR_24940"/>
<dbReference type="PROSITE" id="PS51510">
    <property type="entry name" value="PHOSPHAGEN_KINASE_C"/>
    <property type="match status" value="1"/>
</dbReference>
<dbReference type="EMBL" id="AP028654">
    <property type="protein sequence ID" value="BEP30163.1"/>
    <property type="molecule type" value="Genomic_DNA"/>
</dbReference>
<accession>A0AAU9E9K3</accession>
<dbReference type="Pfam" id="PF00217">
    <property type="entry name" value="ATP-gua_Ptrans"/>
    <property type="match status" value="1"/>
</dbReference>
<evidence type="ECO:0000256" key="2">
    <source>
        <dbReference type="ARBA" id="ARBA00022741"/>
    </source>
</evidence>
<dbReference type="Proteomes" id="UP001321786">
    <property type="component" value="Chromosome"/>
</dbReference>
<dbReference type="PANTHER" id="PTHR11547:SF38">
    <property type="entry name" value="ARGININE KINASE 1-RELATED"/>
    <property type="match status" value="1"/>
</dbReference>
<feature type="binding site" evidence="5">
    <location>
        <begin position="168"/>
        <end position="172"/>
    </location>
    <ligand>
        <name>ATP</name>
        <dbReference type="ChEBI" id="CHEBI:30616"/>
    </ligand>
</feature>
<dbReference type="PANTHER" id="PTHR11547">
    <property type="entry name" value="ARGININE OR CREATINE KINASE"/>
    <property type="match status" value="1"/>
</dbReference>
<keyword evidence="3 5" id="KW-0418">Kinase</keyword>
<keyword evidence="4 5" id="KW-0067">ATP-binding</keyword>
<reference evidence="7 8" key="1">
    <citation type="submission" date="2023-08" db="EMBL/GenBank/DDBJ databases">
        <title>Helicovermis profunda gen. nov., sp. nov., a novel mesophilic, fermentative bacterium within the Bacillota from a deep-sea hydrothermal vent chimney.</title>
        <authorList>
            <person name="Miyazaki U."/>
            <person name="Mizutani D."/>
            <person name="Hashimoto Y."/>
            <person name="Tame A."/>
            <person name="Sawayama S."/>
            <person name="Miyazaki J."/>
            <person name="Takai K."/>
            <person name="Nakagawa S."/>
        </authorList>
    </citation>
    <scope>NUCLEOTIDE SEQUENCE [LARGE SCALE GENOMIC DNA]</scope>
    <source>
        <strain evidence="7 8">S502</strain>
    </source>
</reference>
<evidence type="ECO:0000313" key="7">
    <source>
        <dbReference type="EMBL" id="BEP30163.1"/>
    </source>
</evidence>
<feature type="domain" description="Phosphagen kinase C-terminal" evidence="6">
    <location>
        <begin position="18"/>
        <end position="246"/>
    </location>
</feature>
<dbReference type="GO" id="GO:0005524">
    <property type="term" value="F:ATP binding"/>
    <property type="evidence" value="ECO:0007669"/>
    <property type="project" value="UniProtKB-UniRule"/>
</dbReference>
<evidence type="ECO:0000256" key="4">
    <source>
        <dbReference type="ARBA" id="ARBA00022840"/>
    </source>
</evidence>
<protein>
    <submittedName>
        <fullName evidence="7">Protein arginine kinase</fullName>
    </submittedName>
</protein>
<evidence type="ECO:0000259" key="6">
    <source>
        <dbReference type="PROSITE" id="PS51510"/>
    </source>
</evidence>
<dbReference type="GO" id="GO:0005615">
    <property type="term" value="C:extracellular space"/>
    <property type="evidence" value="ECO:0007669"/>
    <property type="project" value="TreeGrafter"/>
</dbReference>
<keyword evidence="1 5" id="KW-0808">Transferase</keyword>
<gene>
    <name evidence="7" type="ORF">HLPR_24940</name>
</gene>
<feature type="binding site" evidence="5">
    <location>
        <begin position="21"/>
        <end position="25"/>
    </location>
    <ligand>
        <name>ATP</name>
        <dbReference type="ChEBI" id="CHEBI:30616"/>
    </ligand>
</feature>
<evidence type="ECO:0000256" key="3">
    <source>
        <dbReference type="ARBA" id="ARBA00022777"/>
    </source>
</evidence>
<dbReference type="GO" id="GO:0004111">
    <property type="term" value="F:creatine kinase activity"/>
    <property type="evidence" value="ECO:0007669"/>
    <property type="project" value="InterPro"/>
</dbReference>
<dbReference type="InterPro" id="IPR014746">
    <property type="entry name" value="Gln_synth/guanido_kin_cat_dom"/>
</dbReference>
<dbReference type="RefSeq" id="WP_338535762.1">
    <property type="nucleotide sequence ID" value="NZ_AP028654.1"/>
</dbReference>
<name>A0AAU9E9K3_9FIRM</name>
<feature type="binding site" evidence="5">
    <location>
        <begin position="199"/>
        <end position="204"/>
    </location>
    <ligand>
        <name>ATP</name>
        <dbReference type="ChEBI" id="CHEBI:30616"/>
    </ligand>
</feature>
<evidence type="ECO:0000256" key="1">
    <source>
        <dbReference type="ARBA" id="ARBA00022679"/>
    </source>
</evidence>
<evidence type="ECO:0000313" key="8">
    <source>
        <dbReference type="Proteomes" id="UP001321786"/>
    </source>
</evidence>
<comment type="similarity">
    <text evidence="5">Belongs to the ATP:guanido phosphotransferase family.</text>
</comment>
<proteinExistence type="inferred from homology"/>
<comment type="caution">
    <text evidence="5">Lacks conserved residue(s) required for the propagation of feature annotation.</text>
</comment>
<dbReference type="Gene3D" id="3.30.590.10">
    <property type="entry name" value="Glutamine synthetase/guanido kinase, catalytic domain"/>
    <property type="match status" value="1"/>
</dbReference>
<dbReference type="InterPro" id="IPR022414">
    <property type="entry name" value="ATP-guanido_PTrfase_cat"/>
</dbReference>
<dbReference type="SUPFAM" id="SSF55931">
    <property type="entry name" value="Glutamine synthetase/guanido kinase"/>
    <property type="match status" value="1"/>
</dbReference>
<dbReference type="AlphaFoldDB" id="A0AAU9E9K3"/>
<sequence>MNDYKIRKISKEYLTDNLIIFSQAKYIRNIDEFPFVIALNEKNAKESFSKIYKGIYESELINDFELVAIREKKKIDRCLDVFMEKTYVANNVNIARGIYINEQKRVAIFVNFKDHIKIMSSALGNKLDECYSIIDKIDDKISEQIKYAYDGKYGFLTSSLMDVGTGFRSNLVFHLPALSIIGYIDKLRDALIQIGYNFENILKENDISESHYYMLSNKFTLGVSEKEIVELLKDLSREIISKEVAARETLINSRIRVLENDIKRAYGLLKHATLIKYEEAIKYISLIKLGISYGFFNDVDENYLDKVVFEISDNYLLEPEKKVISKNDIEYTRSKKIKKCFIGD</sequence>
<keyword evidence="2 5" id="KW-0547">Nucleotide-binding</keyword>